<evidence type="ECO:0000259" key="2">
    <source>
        <dbReference type="Pfam" id="PF00144"/>
    </source>
</evidence>
<dbReference type="Gene3D" id="3.40.710.10">
    <property type="entry name" value="DD-peptidase/beta-lactamase superfamily"/>
    <property type="match status" value="1"/>
</dbReference>
<dbReference type="Pfam" id="PF00144">
    <property type="entry name" value="Beta-lactamase"/>
    <property type="match status" value="1"/>
</dbReference>
<accession>A0ABT0AEB5</accession>
<feature type="domain" description="Beta-lactamase-related" evidence="2">
    <location>
        <begin position="98"/>
        <end position="384"/>
    </location>
</feature>
<dbReference type="InterPro" id="IPR012338">
    <property type="entry name" value="Beta-lactam/transpept-like"/>
</dbReference>
<dbReference type="PANTHER" id="PTHR43283">
    <property type="entry name" value="BETA-LACTAMASE-RELATED"/>
    <property type="match status" value="1"/>
</dbReference>
<evidence type="ECO:0000256" key="1">
    <source>
        <dbReference type="SAM" id="SignalP"/>
    </source>
</evidence>
<reference evidence="3" key="1">
    <citation type="submission" date="2022-03" db="EMBL/GenBank/DDBJ databases">
        <title>Identification of a novel bacterium isolated from mangrove sediments.</title>
        <authorList>
            <person name="Pan X."/>
        </authorList>
    </citation>
    <scope>NUCLEOTIDE SEQUENCE</scope>
    <source>
        <strain evidence="3">B2637</strain>
    </source>
</reference>
<feature type="signal peptide" evidence="1">
    <location>
        <begin position="1"/>
        <end position="22"/>
    </location>
</feature>
<dbReference type="InterPro" id="IPR001466">
    <property type="entry name" value="Beta-lactam-related"/>
</dbReference>
<keyword evidence="4" id="KW-1185">Reference proteome</keyword>
<evidence type="ECO:0000313" key="3">
    <source>
        <dbReference type="EMBL" id="MCJ1961528.1"/>
    </source>
</evidence>
<gene>
    <name evidence="3" type="ORF">MTR65_12610</name>
</gene>
<comment type="caution">
    <text evidence="3">The sequence shown here is derived from an EMBL/GenBank/DDBJ whole genome shotgun (WGS) entry which is preliminary data.</text>
</comment>
<dbReference type="SUPFAM" id="SSF56601">
    <property type="entry name" value="beta-lactamase/transpeptidase-like"/>
    <property type="match status" value="1"/>
</dbReference>
<dbReference type="RefSeq" id="WP_243800720.1">
    <property type="nucleotide sequence ID" value="NZ_JALHAT010000022.1"/>
</dbReference>
<evidence type="ECO:0000313" key="4">
    <source>
        <dbReference type="Proteomes" id="UP001162802"/>
    </source>
</evidence>
<dbReference type="PROSITE" id="PS51257">
    <property type="entry name" value="PROKAR_LIPOPROTEIN"/>
    <property type="match status" value="1"/>
</dbReference>
<dbReference type="Proteomes" id="UP001162802">
    <property type="component" value="Unassembled WGS sequence"/>
</dbReference>
<proteinExistence type="predicted"/>
<keyword evidence="1" id="KW-0732">Signal</keyword>
<sequence length="413" mass="44251">MKRSFASLALPTLLPALLASCAAVPVPEAPAHADTGLSEAEGEALYQERFARYMRREPGAGLAGYDTLAPVEGTAAWTPFPKGSGVAPDALAAARAYAAQANSSAFLVWQDGHMVSEDYFGETTATSPVVSKSLAKPLATIAVGRAMAAGHIASLDQPMADFLTEWQGTPKAAITIRQVLGMRSGLLPQGSSTDPESVLNRSYLHPFHDRVLIEDYPLVDTPGSRYEYSNANGDLVALLIERATETPYEDWVGREVLAKIGARGGQIWMDHPGGTPHSGCCILLPAESYLRLAVLLAQDGTWEGARLLPEGFVTAMRTPSAQNPHAGLGVYVGAPYVEWRGPANPELTYGRNYHSEPYAADDLFLFDGNSNQVVYVVPSRQLVVLRTGDSPPNEPVWDNTVLPNLILRGLAAN</sequence>
<feature type="chain" id="PRO_5045483818" evidence="1">
    <location>
        <begin position="23"/>
        <end position="413"/>
    </location>
</feature>
<dbReference type="InterPro" id="IPR050789">
    <property type="entry name" value="Diverse_Enzym_Activities"/>
</dbReference>
<organism evidence="3 4">
    <name type="scientific">Novosphingobium mangrovi</name>
    <name type="common">ex Hu et al. 2023</name>
    <dbReference type="NCBI Taxonomy" id="2930094"/>
    <lineage>
        <taxon>Bacteria</taxon>
        <taxon>Pseudomonadati</taxon>
        <taxon>Pseudomonadota</taxon>
        <taxon>Alphaproteobacteria</taxon>
        <taxon>Sphingomonadales</taxon>
        <taxon>Sphingomonadaceae</taxon>
        <taxon>Novosphingobium</taxon>
    </lineage>
</organism>
<name>A0ABT0AEB5_9SPHN</name>
<dbReference type="EMBL" id="JALHAT010000022">
    <property type="protein sequence ID" value="MCJ1961528.1"/>
    <property type="molecule type" value="Genomic_DNA"/>
</dbReference>
<protein>
    <submittedName>
        <fullName evidence="3">Beta-lactamase family protein</fullName>
    </submittedName>
</protein>
<dbReference type="PANTHER" id="PTHR43283:SF7">
    <property type="entry name" value="BETA-LACTAMASE-RELATED DOMAIN-CONTAINING PROTEIN"/>
    <property type="match status" value="1"/>
</dbReference>